<organism evidence="1 2">
    <name type="scientific">Paraburkholderia phymatum</name>
    <dbReference type="NCBI Taxonomy" id="148447"/>
    <lineage>
        <taxon>Bacteria</taxon>
        <taxon>Pseudomonadati</taxon>
        <taxon>Pseudomonadota</taxon>
        <taxon>Betaproteobacteria</taxon>
        <taxon>Burkholderiales</taxon>
        <taxon>Burkholderiaceae</taxon>
        <taxon>Paraburkholderia</taxon>
    </lineage>
</organism>
<dbReference type="Proteomes" id="UP001558850">
    <property type="component" value="Unassembled WGS sequence"/>
</dbReference>
<gene>
    <name evidence="1" type="ORF">AB4Y32_33435</name>
</gene>
<keyword evidence="2" id="KW-1185">Reference proteome</keyword>
<reference evidence="1" key="1">
    <citation type="submission" date="2024-07" db="EMBL/GenBank/DDBJ databases">
        <title>A survey of Mimosa microsymbionts across Brazilian biomes reveals a high diversity of Paraburkholderia nodulating endemic species, but also that Cupriavidus is common as a symbiont of widespread species.</title>
        <authorList>
            <person name="Rouws L."/>
            <person name="Barauna A."/>
            <person name="Beukes C."/>
            <person name="Rouws J.R.C."/>
            <person name="De Faria S.M."/>
            <person name="Gross E."/>
            <person name="Bueno Dos Reis Junior F."/>
            <person name="Simon M.F."/>
            <person name="Maluk M."/>
            <person name="Odee D.W."/>
            <person name="Kenicer G."/>
            <person name="Young J.P.W."/>
            <person name="Reis V.M."/>
            <person name="Zilli J."/>
            <person name="James E.K."/>
        </authorList>
    </citation>
    <scope>NUCLEOTIDE SEQUENCE</scope>
    <source>
        <strain evidence="1">EG181B</strain>
    </source>
</reference>
<evidence type="ECO:0000313" key="2">
    <source>
        <dbReference type="Proteomes" id="UP001558850"/>
    </source>
</evidence>
<comment type="caution">
    <text evidence="1">The sequence shown here is derived from an EMBL/GenBank/DDBJ whole genome shotgun (WGS) entry which is preliminary data.</text>
</comment>
<name>A0ACC6UAN8_9BURK</name>
<protein>
    <submittedName>
        <fullName evidence="1">Uncharacterized protein</fullName>
    </submittedName>
</protein>
<dbReference type="EMBL" id="JBFRCH010000035">
    <property type="protein sequence ID" value="MEX3936622.1"/>
    <property type="molecule type" value="Genomic_DNA"/>
</dbReference>
<proteinExistence type="predicted"/>
<sequence>MDIIDMARASGLTVVLDGRIGSEEYQSVCGSVSAFALFNGGAGCAGVLSKVPRPPAQETRLLNACRATLNRV</sequence>
<evidence type="ECO:0000313" key="1">
    <source>
        <dbReference type="EMBL" id="MEX3936622.1"/>
    </source>
</evidence>
<accession>A0ACC6UAN8</accession>